<gene>
    <name evidence="1" type="ORF">V8G54_019010</name>
</gene>
<sequence length="123" mass="14456">MPPTSLLYLHVKNLQSQDKLLLLKHRMWKREQHWACVSAAEMKSLPMHNQIFEVQSTQMEHQMPSVSMHCLLLQIQTNLQVLQSSCYYQQTYRRTADSEAYPQMIHWISLSQTLLIPGLGIYL</sequence>
<dbReference type="EMBL" id="CP144695">
    <property type="protein sequence ID" value="WVZ05664.1"/>
    <property type="molecule type" value="Genomic_DNA"/>
</dbReference>
<dbReference type="AlphaFoldDB" id="A0AAQ3RS06"/>
<organism evidence="1 2">
    <name type="scientific">Vigna mungo</name>
    <name type="common">Black gram</name>
    <name type="synonym">Phaseolus mungo</name>
    <dbReference type="NCBI Taxonomy" id="3915"/>
    <lineage>
        <taxon>Eukaryota</taxon>
        <taxon>Viridiplantae</taxon>
        <taxon>Streptophyta</taxon>
        <taxon>Embryophyta</taxon>
        <taxon>Tracheophyta</taxon>
        <taxon>Spermatophyta</taxon>
        <taxon>Magnoliopsida</taxon>
        <taxon>eudicotyledons</taxon>
        <taxon>Gunneridae</taxon>
        <taxon>Pentapetalae</taxon>
        <taxon>rosids</taxon>
        <taxon>fabids</taxon>
        <taxon>Fabales</taxon>
        <taxon>Fabaceae</taxon>
        <taxon>Papilionoideae</taxon>
        <taxon>50 kb inversion clade</taxon>
        <taxon>NPAAA clade</taxon>
        <taxon>indigoferoid/millettioid clade</taxon>
        <taxon>Phaseoleae</taxon>
        <taxon>Vigna</taxon>
    </lineage>
</organism>
<dbReference type="Proteomes" id="UP001374535">
    <property type="component" value="Chromosome 6"/>
</dbReference>
<evidence type="ECO:0000313" key="1">
    <source>
        <dbReference type="EMBL" id="WVZ05664.1"/>
    </source>
</evidence>
<keyword evidence="2" id="KW-1185">Reference proteome</keyword>
<protein>
    <submittedName>
        <fullName evidence="1">Uncharacterized protein</fullName>
    </submittedName>
</protein>
<reference evidence="1 2" key="1">
    <citation type="journal article" date="2023" name="Life. Sci Alliance">
        <title>Evolutionary insights into 3D genome organization and epigenetic landscape of Vigna mungo.</title>
        <authorList>
            <person name="Junaid A."/>
            <person name="Singh B."/>
            <person name="Bhatia S."/>
        </authorList>
    </citation>
    <scope>NUCLEOTIDE SEQUENCE [LARGE SCALE GENOMIC DNA]</scope>
    <source>
        <strain evidence="1">Urdbean</strain>
    </source>
</reference>
<proteinExistence type="predicted"/>
<evidence type="ECO:0000313" key="2">
    <source>
        <dbReference type="Proteomes" id="UP001374535"/>
    </source>
</evidence>
<accession>A0AAQ3RS06</accession>
<name>A0AAQ3RS06_VIGMU</name>